<dbReference type="HOGENOM" id="CLU_160063_0_0_4"/>
<protein>
    <submittedName>
        <fullName evidence="1">Uncharacterized protein</fullName>
    </submittedName>
</protein>
<dbReference type="EMBL" id="ATCF01000011">
    <property type="protein sequence ID" value="EPE00741.1"/>
    <property type="molecule type" value="Genomic_DNA"/>
</dbReference>
<sequence>MSEVSAPWLHATLADAAESLAAALEKLEAHTDEETASELLRRDLVEVYAKLNYAVNTAYLGSEALNVLTEDELVAWPAEMPFATLEELDAAAEEEEQKALNADV</sequence>
<dbReference type="eggNOG" id="ENOG5031659">
    <property type="taxonomic scope" value="Bacteria"/>
</dbReference>
<organism evidence="1 2">
    <name type="scientific">Sutterella wadsworthensis HGA0223</name>
    <dbReference type="NCBI Taxonomy" id="1203554"/>
    <lineage>
        <taxon>Bacteria</taxon>
        <taxon>Pseudomonadati</taxon>
        <taxon>Pseudomonadota</taxon>
        <taxon>Betaproteobacteria</taxon>
        <taxon>Burkholderiales</taxon>
        <taxon>Sutterellaceae</taxon>
        <taxon>Sutterella</taxon>
    </lineage>
</organism>
<evidence type="ECO:0000313" key="1">
    <source>
        <dbReference type="EMBL" id="EPE00741.1"/>
    </source>
</evidence>
<name>S3BN21_9BURK</name>
<dbReference type="PATRIC" id="fig|1203554.3.peg.566"/>
<keyword evidence="2" id="KW-1185">Reference proteome</keyword>
<dbReference type="Proteomes" id="UP000014400">
    <property type="component" value="Unassembled WGS sequence"/>
</dbReference>
<dbReference type="RefSeq" id="WP_016473950.1">
    <property type="nucleotide sequence ID" value="NZ_KE150480.1"/>
</dbReference>
<gene>
    <name evidence="1" type="ORF">HMPREF1476_00582</name>
</gene>
<evidence type="ECO:0000313" key="2">
    <source>
        <dbReference type="Proteomes" id="UP000014400"/>
    </source>
</evidence>
<comment type="caution">
    <text evidence="1">The sequence shown here is derived from an EMBL/GenBank/DDBJ whole genome shotgun (WGS) entry which is preliminary data.</text>
</comment>
<proteinExistence type="predicted"/>
<accession>S3BN21</accession>
<reference evidence="1 2" key="1">
    <citation type="submission" date="2013-04" db="EMBL/GenBank/DDBJ databases">
        <title>The Genome Sequence of Sutterella wadsworthensis HGA0223.</title>
        <authorList>
            <consortium name="The Broad Institute Genomics Platform"/>
            <person name="Earl A."/>
            <person name="Ward D."/>
            <person name="Feldgarden M."/>
            <person name="Gevers D."/>
            <person name="Schmidt T.M."/>
            <person name="Dover J."/>
            <person name="Dai D."/>
            <person name="Walker B."/>
            <person name="Young S."/>
            <person name="Zeng Q."/>
            <person name="Gargeya S."/>
            <person name="Fitzgerald M."/>
            <person name="Haas B."/>
            <person name="Abouelleil A."/>
            <person name="Allen A.W."/>
            <person name="Alvarado L."/>
            <person name="Arachchi H.M."/>
            <person name="Berlin A.M."/>
            <person name="Chapman S.B."/>
            <person name="Gainer-Dewar J."/>
            <person name="Goldberg J."/>
            <person name="Griggs A."/>
            <person name="Gujja S."/>
            <person name="Hansen M."/>
            <person name="Howarth C."/>
            <person name="Imamovic A."/>
            <person name="Ireland A."/>
            <person name="Larimer J."/>
            <person name="McCowan C."/>
            <person name="Murphy C."/>
            <person name="Pearson M."/>
            <person name="Poon T.W."/>
            <person name="Priest M."/>
            <person name="Roberts A."/>
            <person name="Saif S."/>
            <person name="Shea T."/>
            <person name="Sisk P."/>
            <person name="Sykes S."/>
            <person name="Wortman J."/>
            <person name="Nusbaum C."/>
            <person name="Birren B."/>
        </authorList>
    </citation>
    <scope>NUCLEOTIDE SEQUENCE [LARGE SCALE GENOMIC DNA]</scope>
    <source>
        <strain evidence="1 2">HGA0223</strain>
    </source>
</reference>
<dbReference type="AlphaFoldDB" id="S3BN21"/>